<dbReference type="SUPFAM" id="SSF56954">
    <property type="entry name" value="Outer membrane efflux proteins (OEP)"/>
    <property type="match status" value="1"/>
</dbReference>
<evidence type="ECO:0000256" key="8">
    <source>
        <dbReference type="SAM" id="SignalP"/>
    </source>
</evidence>
<evidence type="ECO:0000313" key="10">
    <source>
        <dbReference type="Proteomes" id="UP000095657"/>
    </source>
</evidence>
<dbReference type="STRING" id="47678.ERS852494_01234"/>
<dbReference type="InterPro" id="IPR051906">
    <property type="entry name" value="TolC-like"/>
</dbReference>
<evidence type="ECO:0000256" key="3">
    <source>
        <dbReference type="ARBA" id="ARBA00022448"/>
    </source>
</evidence>
<feature type="signal peptide" evidence="8">
    <location>
        <begin position="1"/>
        <end position="24"/>
    </location>
</feature>
<dbReference type="Proteomes" id="UP000095657">
    <property type="component" value="Unassembled WGS sequence"/>
</dbReference>
<dbReference type="GO" id="GO:0009279">
    <property type="term" value="C:cell outer membrane"/>
    <property type="evidence" value="ECO:0007669"/>
    <property type="project" value="UniProtKB-SubCell"/>
</dbReference>
<dbReference type="EMBL" id="CZAI01000002">
    <property type="protein sequence ID" value="CUO97178.1"/>
    <property type="molecule type" value="Genomic_DNA"/>
</dbReference>
<feature type="chain" id="PRO_5008025191" evidence="8">
    <location>
        <begin position="25"/>
        <end position="436"/>
    </location>
</feature>
<evidence type="ECO:0000256" key="5">
    <source>
        <dbReference type="ARBA" id="ARBA00022692"/>
    </source>
</evidence>
<comment type="subcellular location">
    <subcellularLocation>
        <location evidence="1">Cell outer membrane</location>
    </subcellularLocation>
</comment>
<protein>
    <submittedName>
        <fullName evidence="9">Outer membrane protein</fullName>
    </submittedName>
</protein>
<dbReference type="GO" id="GO:0015562">
    <property type="term" value="F:efflux transmembrane transporter activity"/>
    <property type="evidence" value="ECO:0007669"/>
    <property type="project" value="InterPro"/>
</dbReference>
<accession>A0A174JHS3</accession>
<keyword evidence="7" id="KW-0998">Cell outer membrane</keyword>
<dbReference type="GO" id="GO:1990281">
    <property type="term" value="C:efflux pump complex"/>
    <property type="evidence" value="ECO:0007669"/>
    <property type="project" value="TreeGrafter"/>
</dbReference>
<dbReference type="Pfam" id="PF02321">
    <property type="entry name" value="OEP"/>
    <property type="match status" value="2"/>
</dbReference>
<dbReference type="FunFam" id="1.20.1600.10:FF:000027">
    <property type="entry name" value="Outer membrane protein TolC"/>
    <property type="match status" value="1"/>
</dbReference>
<evidence type="ECO:0000256" key="7">
    <source>
        <dbReference type="ARBA" id="ARBA00023237"/>
    </source>
</evidence>
<gene>
    <name evidence="9" type="ORF">ERS852494_01234</name>
</gene>
<keyword evidence="5" id="KW-0812">Transmembrane</keyword>
<sequence>MKMRKGIFNLLFCTFVFLSLPVLAQQSTLLEKYRTMALDYNHDLKAAEKNIAASMEVEKSARADLKPKLSGAASFQYTGNPMELTLDIPSTGLSKTVEGKNLNYGGSLSILQPVYTGGRVLESIRMAQHQQALAGNQAKALNDAVCYQTDIQYWSAVARQEIVDVAEDFRNSIAALVKTIKERVEVGLVDPQDLLMAEVKLNEAEYQLLQAQSNFETGRMALNSMIGVRLEQPTELDAQIPIVVVSDSLWLSTGMGRPEIQMAYDKIRIAESTKKLNDSQFKPQFYVGVEGSYSSPGYNFKKDLDPNYAVYAKVSVPIFEWGKRRSEKRVSSFRIGMAEDNLNKVVDRVELEVSVARKALSQAIERVRLSESSLAKAEENEAKAVERYNEGKVSVVEVIDAQTYRQTSQVNYVQAKAAAQGHYSELIKALHSYDYR</sequence>
<proteinExistence type="inferred from homology"/>
<dbReference type="AlphaFoldDB" id="A0A174JHS3"/>
<comment type="similarity">
    <text evidence="2">Belongs to the outer membrane factor (OMF) (TC 1.B.17) family.</text>
</comment>
<reference evidence="9 10" key="1">
    <citation type="submission" date="2015-09" db="EMBL/GenBank/DDBJ databases">
        <authorList>
            <consortium name="Pathogen Informatics"/>
        </authorList>
    </citation>
    <scope>NUCLEOTIDE SEQUENCE [LARGE SCALE GENOMIC DNA]</scope>
    <source>
        <strain evidence="9 10">2789STDY5834880</strain>
    </source>
</reference>
<evidence type="ECO:0000256" key="4">
    <source>
        <dbReference type="ARBA" id="ARBA00022452"/>
    </source>
</evidence>
<dbReference type="GO" id="GO:0015288">
    <property type="term" value="F:porin activity"/>
    <property type="evidence" value="ECO:0007669"/>
    <property type="project" value="TreeGrafter"/>
</dbReference>
<dbReference type="Gene3D" id="1.20.1600.10">
    <property type="entry name" value="Outer membrane efflux proteins (OEP)"/>
    <property type="match status" value="1"/>
</dbReference>
<organism evidence="9 10">
    <name type="scientific">Bacteroides caccae</name>
    <dbReference type="NCBI Taxonomy" id="47678"/>
    <lineage>
        <taxon>Bacteria</taxon>
        <taxon>Pseudomonadati</taxon>
        <taxon>Bacteroidota</taxon>
        <taxon>Bacteroidia</taxon>
        <taxon>Bacteroidales</taxon>
        <taxon>Bacteroidaceae</taxon>
        <taxon>Bacteroides</taxon>
    </lineage>
</organism>
<evidence type="ECO:0000256" key="1">
    <source>
        <dbReference type="ARBA" id="ARBA00004442"/>
    </source>
</evidence>
<evidence type="ECO:0000313" key="9">
    <source>
        <dbReference type="EMBL" id="CUO97178.1"/>
    </source>
</evidence>
<evidence type="ECO:0000256" key="6">
    <source>
        <dbReference type="ARBA" id="ARBA00023136"/>
    </source>
</evidence>
<keyword evidence="8" id="KW-0732">Signal</keyword>
<dbReference type="PANTHER" id="PTHR30026">
    <property type="entry name" value="OUTER MEMBRANE PROTEIN TOLC"/>
    <property type="match status" value="1"/>
</dbReference>
<name>A0A174JHS3_9BACE</name>
<keyword evidence="3" id="KW-0813">Transport</keyword>
<keyword evidence="4" id="KW-1134">Transmembrane beta strand</keyword>
<dbReference type="PANTHER" id="PTHR30026:SF20">
    <property type="entry name" value="OUTER MEMBRANE PROTEIN TOLC"/>
    <property type="match status" value="1"/>
</dbReference>
<evidence type="ECO:0000256" key="2">
    <source>
        <dbReference type="ARBA" id="ARBA00007613"/>
    </source>
</evidence>
<dbReference type="InterPro" id="IPR003423">
    <property type="entry name" value="OMP_efflux"/>
</dbReference>
<keyword evidence="6" id="KW-0472">Membrane</keyword>